<protein>
    <submittedName>
        <fullName evidence="2">Uncharacterized protein</fullName>
    </submittedName>
</protein>
<dbReference type="Pfam" id="PF02679">
    <property type="entry name" value="ComA"/>
    <property type="match status" value="1"/>
</dbReference>
<keyword evidence="3" id="KW-1185">Reference proteome</keyword>
<accession>A0A835JPI9</accession>
<evidence type="ECO:0000313" key="3">
    <source>
        <dbReference type="Proteomes" id="UP000657918"/>
    </source>
</evidence>
<evidence type="ECO:0000313" key="2">
    <source>
        <dbReference type="EMBL" id="KAF9672209.1"/>
    </source>
</evidence>
<evidence type="ECO:0000256" key="1">
    <source>
        <dbReference type="ARBA" id="ARBA00010424"/>
    </source>
</evidence>
<proteinExistence type="inferred from homology"/>
<name>A0A835JPI9_9ROSI</name>
<dbReference type="Gene3D" id="3.20.20.70">
    <property type="entry name" value="Aldolase class I"/>
    <property type="match status" value="1"/>
</dbReference>
<dbReference type="EMBL" id="JADGMS010000011">
    <property type="protein sequence ID" value="KAF9672209.1"/>
    <property type="molecule type" value="Genomic_DNA"/>
</dbReference>
<comment type="caution">
    <text evidence="2">The sequence shown here is derived from an EMBL/GenBank/DDBJ whole genome shotgun (WGS) entry which is preliminary data.</text>
</comment>
<dbReference type="InterPro" id="IPR003830">
    <property type="entry name" value="ComA_synth"/>
</dbReference>
<comment type="similarity">
    <text evidence="1">Belongs to the phosphosulfolactate synthase family.</text>
</comment>
<dbReference type="PANTHER" id="PTHR48413">
    <property type="match status" value="1"/>
</dbReference>
<dbReference type="InterPro" id="IPR036112">
    <property type="entry name" value="ComA_synth_sf"/>
</dbReference>
<gene>
    <name evidence="2" type="ORF">SADUNF_Sadunf11G0016900</name>
</gene>
<dbReference type="PANTHER" id="PTHR48413:SF1">
    <property type="entry name" value="PROTEIN HEAT-STRESS-ASSOCIATED 32"/>
    <property type="match status" value="1"/>
</dbReference>
<dbReference type="OrthoDB" id="47007at2759"/>
<sequence>MSSSSVYYQWKSFEEDEDRPEKPRGFGVTEMRGPQYTILSQNMLQSWNLSLYFASTYAHSRKAWQDVFETVGQFVDGLKFSGGSHSLMPKSFIKEVIDMAHRHDVYVSTGDWAEHLLHKGPTAFKEYVEECKSMGFDTIELNVGSLGVPEETLLRYVRLIKSGGLKAKPQFAVKFNKSDIPIGGHRAFGAYVPPAPRSSEMVEDVNLLINMAERCLEAGADMIMIDADDICKDADSIRADIIAKVIGRLGLEKTMFEASNTKTADWFIKRYGPKVNLFVDHSQVTSLECLRGRRNMGRSSALGSSYFLF</sequence>
<organism evidence="2 3">
    <name type="scientific">Salix dunnii</name>
    <dbReference type="NCBI Taxonomy" id="1413687"/>
    <lineage>
        <taxon>Eukaryota</taxon>
        <taxon>Viridiplantae</taxon>
        <taxon>Streptophyta</taxon>
        <taxon>Embryophyta</taxon>
        <taxon>Tracheophyta</taxon>
        <taxon>Spermatophyta</taxon>
        <taxon>Magnoliopsida</taxon>
        <taxon>eudicotyledons</taxon>
        <taxon>Gunneridae</taxon>
        <taxon>Pentapetalae</taxon>
        <taxon>rosids</taxon>
        <taxon>fabids</taxon>
        <taxon>Malpighiales</taxon>
        <taxon>Salicaceae</taxon>
        <taxon>Saliceae</taxon>
        <taxon>Salix</taxon>
    </lineage>
</organism>
<reference evidence="2 3" key="1">
    <citation type="submission" date="2020-10" db="EMBL/GenBank/DDBJ databases">
        <title>Plant Genome Project.</title>
        <authorList>
            <person name="Zhang R.-G."/>
        </authorList>
    </citation>
    <scope>NUCLEOTIDE SEQUENCE [LARGE SCALE GENOMIC DNA]</scope>
    <source>
        <strain evidence="2">FAFU-HL-1</strain>
        <tissue evidence="2">Leaf</tissue>
    </source>
</reference>
<dbReference type="InterPro" id="IPR013785">
    <property type="entry name" value="Aldolase_TIM"/>
</dbReference>
<dbReference type="AlphaFoldDB" id="A0A835JPI9"/>
<dbReference type="SUPFAM" id="SSF102110">
    <property type="entry name" value="(2r)-phospho-3-sulfolactate synthase ComA"/>
    <property type="match status" value="1"/>
</dbReference>
<dbReference type="Proteomes" id="UP000657918">
    <property type="component" value="Chromosome 11"/>
</dbReference>